<dbReference type="AlphaFoldDB" id="K4KY42"/>
<name>K4KY42_SIMAS</name>
<dbReference type="PANTHER" id="PTHR30469:SF29">
    <property type="entry name" value="BLR2860 PROTEIN"/>
    <property type="match status" value="1"/>
</dbReference>
<dbReference type="InterPro" id="IPR058625">
    <property type="entry name" value="MdtA-like_BSH"/>
</dbReference>
<evidence type="ECO:0000313" key="5">
    <source>
        <dbReference type="Proteomes" id="UP000000466"/>
    </source>
</evidence>
<comment type="similarity">
    <text evidence="1">Belongs to the membrane fusion protein (MFP) (TC 8.A.1) family.</text>
</comment>
<accession>K4KY42</accession>
<organism evidence="4 5">
    <name type="scientific">Simiduia agarivorans (strain DSM 21679 / JCM 13881 / BCRC 17597 / SA1)</name>
    <dbReference type="NCBI Taxonomy" id="1117647"/>
    <lineage>
        <taxon>Bacteria</taxon>
        <taxon>Pseudomonadati</taxon>
        <taxon>Pseudomonadota</taxon>
        <taxon>Gammaproteobacteria</taxon>
        <taxon>Cellvibrionales</taxon>
        <taxon>Cellvibrionaceae</taxon>
        <taxon>Simiduia</taxon>
    </lineage>
</organism>
<dbReference type="HOGENOM" id="CLU_018816_0_0_6"/>
<dbReference type="eggNOG" id="COG0845">
    <property type="taxonomic scope" value="Bacteria"/>
</dbReference>
<keyword evidence="2" id="KW-0812">Transmembrane</keyword>
<dbReference type="KEGG" id="saga:M5M_08365"/>
<dbReference type="Proteomes" id="UP000000466">
    <property type="component" value="Chromosome"/>
</dbReference>
<dbReference type="RefSeq" id="WP_015047027.1">
    <property type="nucleotide sequence ID" value="NC_018868.3"/>
</dbReference>
<dbReference type="STRING" id="1117647.M5M_08365"/>
<keyword evidence="2" id="KW-0472">Membrane</keyword>
<reference evidence="4 5" key="1">
    <citation type="journal article" date="2013" name="Genome Announc.">
        <title>Complete genome sequence of Simiduia agarivorans SA1(T), a marine bacterium able to degrade a variety of polysaccharides.</title>
        <authorList>
            <person name="Lin S.Y."/>
            <person name="Shieh W.Y."/>
            <person name="Chen J.S."/>
            <person name="Tang S.L."/>
        </authorList>
    </citation>
    <scope>NUCLEOTIDE SEQUENCE [LARGE SCALE GENOMIC DNA]</scope>
    <source>
        <strain evidence="5">DSM 21679 / JCM 13881 / BCRC 17597 / SA1</strain>
    </source>
</reference>
<evidence type="ECO:0000256" key="1">
    <source>
        <dbReference type="ARBA" id="ARBA00009477"/>
    </source>
</evidence>
<keyword evidence="5" id="KW-1185">Reference proteome</keyword>
<proteinExistence type="inferred from homology"/>
<feature type="transmembrane region" description="Helical" evidence="2">
    <location>
        <begin position="12"/>
        <end position="32"/>
    </location>
</feature>
<dbReference type="Gene3D" id="2.40.50.100">
    <property type="match status" value="1"/>
</dbReference>
<dbReference type="GO" id="GO:0015562">
    <property type="term" value="F:efflux transmembrane transporter activity"/>
    <property type="evidence" value="ECO:0007669"/>
    <property type="project" value="TreeGrafter"/>
</dbReference>
<keyword evidence="2" id="KW-1133">Transmembrane helix</keyword>
<dbReference type="GO" id="GO:1990281">
    <property type="term" value="C:efflux pump complex"/>
    <property type="evidence" value="ECO:0007669"/>
    <property type="project" value="TreeGrafter"/>
</dbReference>
<gene>
    <name evidence="4" type="ordered locus">M5M_08365</name>
</gene>
<protein>
    <submittedName>
        <fullName evidence="4">RND family efflux transporter MFP subunit</fullName>
    </submittedName>
</protein>
<dbReference type="OrthoDB" id="9806939at2"/>
<feature type="domain" description="Multidrug resistance protein MdtA-like barrel-sandwich hybrid" evidence="3">
    <location>
        <begin position="79"/>
        <end position="206"/>
    </location>
</feature>
<dbReference type="Gene3D" id="2.40.30.170">
    <property type="match status" value="1"/>
</dbReference>
<dbReference type="EMBL" id="CP003746">
    <property type="protein sequence ID" value="AFU98862.1"/>
    <property type="molecule type" value="Genomic_DNA"/>
</dbReference>
<dbReference type="Gene3D" id="1.10.287.470">
    <property type="entry name" value="Helix hairpin bin"/>
    <property type="match status" value="1"/>
</dbReference>
<sequence>MNAIRSLWAQKNYRLAIIIASVLSLWMLSGLLKPEREQPARAEPDAVNEPARESVRAAIVRAEPYQRQLRVRARTEPNRAVDVRAETSGRVVALPVAEGASVRKGDLICELAEEDRALKVQEAEVNLRKAQIDFDGSQRLKSQGYQSQSAIAAAEAALSQARSALKRQQLELAYTQLRAPFDGVVNRRPVELGAFMQRGDVCATVIDLDPLVLAGQVAENEVFALKAGQTASGRVNGRQVDGSVRYVSRDAEPQTRAFLMEVAVANPGQAIGGGLTSELFIDLPVQPAHAISPALLALGDEGSVGVKIIDADERVAFMPVTILGDNTRGVWVSGLPDPVTLITVGQEYVAVGHPVDYVLETQQETAAETAEVQP</sequence>
<evidence type="ECO:0000313" key="4">
    <source>
        <dbReference type="EMBL" id="AFU98862.1"/>
    </source>
</evidence>
<dbReference type="Pfam" id="PF25917">
    <property type="entry name" value="BSH_RND"/>
    <property type="match status" value="1"/>
</dbReference>
<dbReference type="InterPro" id="IPR006143">
    <property type="entry name" value="RND_pump_MFP"/>
</dbReference>
<evidence type="ECO:0000256" key="2">
    <source>
        <dbReference type="SAM" id="Phobius"/>
    </source>
</evidence>
<dbReference type="NCBIfam" id="TIGR01730">
    <property type="entry name" value="RND_mfp"/>
    <property type="match status" value="1"/>
</dbReference>
<evidence type="ECO:0000259" key="3">
    <source>
        <dbReference type="Pfam" id="PF25917"/>
    </source>
</evidence>
<dbReference type="SUPFAM" id="SSF111369">
    <property type="entry name" value="HlyD-like secretion proteins"/>
    <property type="match status" value="1"/>
</dbReference>
<dbReference type="PANTHER" id="PTHR30469">
    <property type="entry name" value="MULTIDRUG RESISTANCE PROTEIN MDTA"/>
    <property type="match status" value="1"/>
</dbReference>